<dbReference type="SMART" id="SM00028">
    <property type="entry name" value="TPR"/>
    <property type="match status" value="7"/>
</dbReference>
<keyword evidence="5" id="KW-1133">Transmembrane helix</keyword>
<evidence type="ECO:0000256" key="1">
    <source>
        <dbReference type="ARBA" id="ARBA00022737"/>
    </source>
</evidence>
<feature type="repeat" description="TPR" evidence="3">
    <location>
        <begin position="135"/>
        <end position="168"/>
    </location>
</feature>
<feature type="repeat" description="TPR" evidence="3">
    <location>
        <begin position="67"/>
        <end position="100"/>
    </location>
</feature>
<dbReference type="PANTHER" id="PTHR44998:SF1">
    <property type="entry name" value="UDP-N-ACETYLGLUCOSAMINE--PEPTIDE N-ACETYLGLUCOSAMINYLTRANSFERASE 110 KDA SUBUNIT"/>
    <property type="match status" value="1"/>
</dbReference>
<dbReference type="InterPro" id="IPR013105">
    <property type="entry name" value="TPR_2"/>
</dbReference>
<dbReference type="Gene3D" id="1.25.40.10">
    <property type="entry name" value="Tetratricopeptide repeat domain"/>
    <property type="match status" value="3"/>
</dbReference>
<keyword evidence="2 3" id="KW-0802">TPR repeat</keyword>
<evidence type="ECO:0000256" key="5">
    <source>
        <dbReference type="SAM" id="Phobius"/>
    </source>
</evidence>
<comment type="caution">
    <text evidence="6">The sequence shown here is derived from an EMBL/GenBank/DDBJ whole genome shotgun (WGS) entry which is preliminary data.</text>
</comment>
<feature type="repeat" description="TPR" evidence="3">
    <location>
        <begin position="271"/>
        <end position="304"/>
    </location>
</feature>
<protein>
    <submittedName>
        <fullName evidence="6">Tetratricopeptide repeat protein</fullName>
    </submittedName>
</protein>
<feature type="repeat" description="TPR" evidence="3">
    <location>
        <begin position="101"/>
        <end position="134"/>
    </location>
</feature>
<dbReference type="SUPFAM" id="SSF81901">
    <property type="entry name" value="HCP-like"/>
    <property type="match status" value="1"/>
</dbReference>
<feature type="repeat" description="TPR" evidence="3">
    <location>
        <begin position="203"/>
        <end position="236"/>
    </location>
</feature>
<dbReference type="InterPro" id="IPR011990">
    <property type="entry name" value="TPR-like_helical_dom_sf"/>
</dbReference>
<dbReference type="PROSITE" id="PS50293">
    <property type="entry name" value="TPR_REGION"/>
    <property type="match status" value="3"/>
</dbReference>
<evidence type="ECO:0000313" key="6">
    <source>
        <dbReference type="EMBL" id="MBD2502998.1"/>
    </source>
</evidence>
<keyword evidence="1" id="KW-0677">Repeat</keyword>
<feature type="transmembrane region" description="Helical" evidence="5">
    <location>
        <begin position="30"/>
        <end position="48"/>
    </location>
</feature>
<keyword evidence="5" id="KW-0472">Membrane</keyword>
<feature type="compositionally biased region" description="Polar residues" evidence="4">
    <location>
        <begin position="349"/>
        <end position="359"/>
    </location>
</feature>
<dbReference type="Pfam" id="PF07719">
    <property type="entry name" value="TPR_2"/>
    <property type="match status" value="1"/>
</dbReference>
<proteinExistence type="predicted"/>
<feature type="region of interest" description="Disordered" evidence="4">
    <location>
        <begin position="349"/>
        <end position="390"/>
    </location>
</feature>
<keyword evidence="7" id="KW-1185">Reference proteome</keyword>
<name>A0ABR8D757_9NOST</name>
<dbReference type="EMBL" id="JACJSG010000029">
    <property type="protein sequence ID" value="MBD2502998.1"/>
    <property type="molecule type" value="Genomic_DNA"/>
</dbReference>
<evidence type="ECO:0000256" key="4">
    <source>
        <dbReference type="SAM" id="MobiDB-lite"/>
    </source>
</evidence>
<evidence type="ECO:0000256" key="3">
    <source>
        <dbReference type="PROSITE-ProRule" id="PRU00339"/>
    </source>
</evidence>
<keyword evidence="5" id="KW-0812">Transmembrane</keyword>
<evidence type="ECO:0000313" key="7">
    <source>
        <dbReference type="Proteomes" id="UP000661112"/>
    </source>
</evidence>
<feature type="repeat" description="TPR" evidence="3">
    <location>
        <begin position="169"/>
        <end position="202"/>
    </location>
</feature>
<dbReference type="RefSeq" id="WP_190475770.1">
    <property type="nucleotide sequence ID" value="NZ_JACJSG010000029.1"/>
</dbReference>
<gene>
    <name evidence="6" type="ORF">H6G83_20725</name>
</gene>
<dbReference type="PROSITE" id="PS50005">
    <property type="entry name" value="TPR"/>
    <property type="match status" value="7"/>
</dbReference>
<dbReference type="Proteomes" id="UP000661112">
    <property type="component" value="Unassembled WGS sequence"/>
</dbReference>
<reference evidence="6 7" key="1">
    <citation type="journal article" date="2020" name="ISME J.">
        <title>Comparative genomics reveals insights into cyanobacterial evolution and habitat adaptation.</title>
        <authorList>
            <person name="Chen M.Y."/>
            <person name="Teng W.K."/>
            <person name="Zhao L."/>
            <person name="Hu C.X."/>
            <person name="Zhou Y.K."/>
            <person name="Han B.P."/>
            <person name="Song L.R."/>
            <person name="Shu W.S."/>
        </authorList>
    </citation>
    <scope>NUCLEOTIDE SEQUENCE [LARGE SCALE GENOMIC DNA]</scope>
    <source>
        <strain evidence="6 7">FACHB-119</strain>
    </source>
</reference>
<organism evidence="6 7">
    <name type="scientific">Anabaena azotica FACHB-119</name>
    <dbReference type="NCBI Taxonomy" id="947527"/>
    <lineage>
        <taxon>Bacteria</taxon>
        <taxon>Bacillati</taxon>
        <taxon>Cyanobacteriota</taxon>
        <taxon>Cyanophyceae</taxon>
        <taxon>Nostocales</taxon>
        <taxon>Nostocaceae</taxon>
        <taxon>Anabaena</taxon>
        <taxon>Anabaena azotica</taxon>
    </lineage>
</organism>
<dbReference type="Pfam" id="PF13432">
    <property type="entry name" value="TPR_16"/>
    <property type="match status" value="3"/>
</dbReference>
<sequence length="390" mass="43587">MYRKFQSKQWFCGLSSITSHYTCDWQKPHLGFLCAASAFLVLATPTIVNLPGSKLLAQVPVSQDLQTASLYQQGVTRYNRTDWQGAENAFRQALQREPNLAMARYYLGNIFLMQKRLDVAVQEYAEAVRLNPSLADAFYNLGLTLQQQGKNEDAIRAYRQALVIEPTRVDAHYNLGLVLYEQGLLEEAIATYQDAVKLAPTKATAHHNLALALQQAGKIEEAIAAYREVLKLDPKNAAAYNNLGSLTAIQGKPDEAIALYIQAVRQNRRNALAYYNLGVTLYNQGDLKRASSAFKRAQEEYRQQGNLEQVAKTEQLMQQVTLKIEEQKLQQRQASAPQPTASLIEQLTQLATQRKQPANSGEVPVSAEPQQFQPIFPSPSPEKLNSNSNS</sequence>
<dbReference type="PANTHER" id="PTHR44998">
    <property type="match status" value="1"/>
</dbReference>
<evidence type="ECO:0000256" key="2">
    <source>
        <dbReference type="ARBA" id="ARBA00022803"/>
    </source>
</evidence>
<feature type="repeat" description="TPR" evidence="3">
    <location>
        <begin position="237"/>
        <end position="270"/>
    </location>
</feature>
<dbReference type="InterPro" id="IPR019734">
    <property type="entry name" value="TPR_rpt"/>
</dbReference>
<accession>A0ABR8D757</accession>